<protein>
    <submittedName>
        <fullName evidence="2">Uncharacterized protein</fullName>
    </submittedName>
</protein>
<dbReference type="HOGENOM" id="CLU_1925064_0_0_0"/>
<dbReference type="PROSITE" id="PS51257">
    <property type="entry name" value="PROKAR_LIPOPROTEIN"/>
    <property type="match status" value="1"/>
</dbReference>
<proteinExistence type="predicted"/>
<keyword evidence="1" id="KW-0732">Signal</keyword>
<feature type="signal peptide" evidence="1">
    <location>
        <begin position="1"/>
        <end position="28"/>
    </location>
</feature>
<evidence type="ECO:0000256" key="1">
    <source>
        <dbReference type="SAM" id="SignalP"/>
    </source>
</evidence>
<feature type="chain" id="PRO_5003561757" evidence="1">
    <location>
        <begin position="29"/>
        <end position="131"/>
    </location>
</feature>
<dbReference type="EMBL" id="CP003257">
    <property type="protein sequence ID" value="AEX86215.1"/>
    <property type="molecule type" value="Genomic_DNA"/>
</dbReference>
<accession>H2J5Z6</accession>
<reference evidence="2 3" key="1">
    <citation type="journal article" date="2012" name="J. Bacteriol.">
        <title>Complete Genome Sequence of the Thermophilic, Piezophilic, Heterotrophic Bacterium Marinitoga piezophila KA3.</title>
        <authorList>
            <person name="Lucas S."/>
            <person name="Han J."/>
            <person name="Lapidus A."/>
            <person name="Cheng J.F."/>
            <person name="Goodwin L.A."/>
            <person name="Pitluck S."/>
            <person name="Peters L."/>
            <person name="Mikhailova N."/>
            <person name="Teshima H."/>
            <person name="Detter J.C."/>
            <person name="Han C."/>
            <person name="Tapia R."/>
            <person name="Land M."/>
            <person name="Hauser L."/>
            <person name="Kyrpides N.C."/>
            <person name="Ivanova N."/>
            <person name="Pagani I."/>
            <person name="Vannier P."/>
            <person name="Oger P."/>
            <person name="Bartlett D.H."/>
            <person name="Noll K.M."/>
            <person name="Woyke T."/>
            <person name="Jebbar M."/>
        </authorList>
    </citation>
    <scope>NUCLEOTIDE SEQUENCE [LARGE SCALE GENOMIC DNA]</scope>
    <source>
        <strain evidence="3">DSM 14283 / JCM 11233 / KA3</strain>
    </source>
</reference>
<dbReference type="Proteomes" id="UP000007161">
    <property type="component" value="Chromosome"/>
</dbReference>
<name>H2J5Z6_MARPK</name>
<sequence>MKKTLVFLGILILALSLTSCLGPAKVNATVKINWDDRSYYTDDSTYYLAYVVGTFSTTLDNIPKEGVTNLKEITPDESEYSIEVSVPAGGNATVFVYQDKDGDKKYSDDDQAFDSEWVNPDDTSIDLDVYY</sequence>
<evidence type="ECO:0000313" key="2">
    <source>
        <dbReference type="EMBL" id="AEX86215.1"/>
    </source>
</evidence>
<keyword evidence="3" id="KW-1185">Reference proteome</keyword>
<dbReference type="KEGG" id="mpz:Marpi_1834"/>
<dbReference type="RefSeq" id="WP_014297286.1">
    <property type="nucleotide sequence ID" value="NC_016751.1"/>
</dbReference>
<organism evidence="2 3">
    <name type="scientific">Marinitoga piezophila (strain DSM 14283 / JCM 11233 / KA3)</name>
    <dbReference type="NCBI Taxonomy" id="443254"/>
    <lineage>
        <taxon>Bacteria</taxon>
        <taxon>Thermotogati</taxon>
        <taxon>Thermotogota</taxon>
        <taxon>Thermotogae</taxon>
        <taxon>Petrotogales</taxon>
        <taxon>Petrotogaceae</taxon>
        <taxon>Marinitoga</taxon>
    </lineage>
</organism>
<evidence type="ECO:0000313" key="3">
    <source>
        <dbReference type="Proteomes" id="UP000007161"/>
    </source>
</evidence>
<gene>
    <name evidence="2" type="ordered locus">Marpi_1834</name>
</gene>
<dbReference type="STRING" id="443254.Marpi_1834"/>
<reference evidence="3" key="2">
    <citation type="submission" date="2012-01" db="EMBL/GenBank/DDBJ databases">
        <title>Complete sequence of chromosome of Marinitoga piezophila KA3.</title>
        <authorList>
            <person name="Lucas S."/>
            <person name="Han J."/>
            <person name="Lapidus A."/>
            <person name="Cheng J.-F."/>
            <person name="Goodwin L."/>
            <person name="Pitluck S."/>
            <person name="Peters L."/>
            <person name="Mikhailova N."/>
            <person name="Teshima H."/>
            <person name="Detter J.C."/>
            <person name="Han C."/>
            <person name="Tapia R."/>
            <person name="Land M."/>
            <person name="Hauser L."/>
            <person name="Kyrpides N."/>
            <person name="Ivanova N."/>
            <person name="Pagani I."/>
            <person name="Jebbar M."/>
            <person name="Vannier P."/>
            <person name="Oger P."/>
            <person name="Cario A."/>
            <person name="Bartlett D."/>
            <person name="Noll K.M."/>
            <person name="Woyke T."/>
        </authorList>
    </citation>
    <scope>NUCLEOTIDE SEQUENCE [LARGE SCALE GENOMIC DNA]</scope>
    <source>
        <strain evidence="3">DSM 14283 / JCM 11233 / KA3</strain>
    </source>
</reference>
<dbReference type="AlphaFoldDB" id="H2J5Z6"/>